<dbReference type="InterPro" id="IPR029063">
    <property type="entry name" value="SAM-dependent_MTases_sf"/>
</dbReference>
<proteinExistence type="predicted"/>
<keyword evidence="4" id="KW-1185">Reference proteome</keyword>
<reference evidence="3 4" key="1">
    <citation type="submission" date="2020-08" db="EMBL/GenBank/DDBJ databases">
        <title>Genomic Encyclopedia of Type Strains, Phase III (KMG-III): the genomes of soil and plant-associated and newly described type strains.</title>
        <authorList>
            <person name="Whitman W."/>
        </authorList>
    </citation>
    <scope>NUCLEOTIDE SEQUENCE [LARGE SCALE GENOMIC DNA]</scope>
    <source>
        <strain evidence="3 4">CECT 7282</strain>
    </source>
</reference>
<evidence type="ECO:0000256" key="1">
    <source>
        <dbReference type="SAM" id="MobiDB-lite"/>
    </source>
</evidence>
<name>A0A839V151_9GAMM</name>
<gene>
    <name evidence="3" type="ORF">FHR94_000280</name>
</gene>
<dbReference type="Proteomes" id="UP000547614">
    <property type="component" value="Unassembled WGS sequence"/>
</dbReference>
<dbReference type="SUPFAM" id="SSF53335">
    <property type="entry name" value="S-adenosyl-L-methionine-dependent methyltransferases"/>
    <property type="match status" value="1"/>
</dbReference>
<comment type="caution">
    <text evidence="3">The sequence shown here is derived from an EMBL/GenBank/DDBJ whole genome shotgun (WGS) entry which is preliminary data.</text>
</comment>
<keyword evidence="3" id="KW-0489">Methyltransferase</keyword>
<evidence type="ECO:0000313" key="3">
    <source>
        <dbReference type="EMBL" id="MBB3189062.1"/>
    </source>
</evidence>
<dbReference type="AlphaFoldDB" id="A0A839V151"/>
<evidence type="ECO:0000259" key="2">
    <source>
        <dbReference type="Pfam" id="PF08241"/>
    </source>
</evidence>
<feature type="domain" description="Methyltransferase type 11" evidence="2">
    <location>
        <begin position="81"/>
        <end position="131"/>
    </location>
</feature>
<dbReference type="EMBL" id="JACHXP010000001">
    <property type="protein sequence ID" value="MBB3189062.1"/>
    <property type="molecule type" value="Genomic_DNA"/>
</dbReference>
<dbReference type="GO" id="GO:0032259">
    <property type="term" value="P:methylation"/>
    <property type="evidence" value="ECO:0007669"/>
    <property type="project" value="UniProtKB-KW"/>
</dbReference>
<keyword evidence="3" id="KW-0808">Transferase</keyword>
<dbReference type="Gene3D" id="3.40.50.150">
    <property type="entry name" value="Vaccinia Virus protein VP39"/>
    <property type="match status" value="1"/>
</dbReference>
<dbReference type="Pfam" id="PF08241">
    <property type="entry name" value="Methyltransf_11"/>
    <property type="match status" value="1"/>
</dbReference>
<dbReference type="GO" id="GO:0008757">
    <property type="term" value="F:S-adenosylmethionine-dependent methyltransferase activity"/>
    <property type="evidence" value="ECO:0007669"/>
    <property type="project" value="InterPro"/>
</dbReference>
<accession>A0A839V151</accession>
<sequence>MSNAPEPENLARLVRDGRRYWATPGGQAVWSAERACLGPVCERLFGHHSLELGLGPRLADMCPVHHALRWSPTRELAEQPETLVCLPDVLPLPDDSLSLVVVHHLLEVAPDPHHLLQEAARVTADDGALVIFGWMPFGVGGLSRAWHWRRHQLPWRGHWRSPGRLGDWLAFVDFEIERVDYCGFRLPGRGVRNAALETLGRRHNLPLGDSYMLHARRRSRLAPPPRTRLEFARSLGPATLGGATRVSPQPKRKIEA</sequence>
<protein>
    <submittedName>
        <fullName evidence="3">SAM-dependent methyltransferase</fullName>
    </submittedName>
</protein>
<organism evidence="3 4">
    <name type="scientific">Halomonas cerina</name>
    <dbReference type="NCBI Taxonomy" id="447424"/>
    <lineage>
        <taxon>Bacteria</taxon>
        <taxon>Pseudomonadati</taxon>
        <taxon>Pseudomonadota</taxon>
        <taxon>Gammaproteobacteria</taxon>
        <taxon>Oceanospirillales</taxon>
        <taxon>Halomonadaceae</taxon>
        <taxon>Halomonas</taxon>
    </lineage>
</organism>
<dbReference type="RefSeq" id="WP_183323785.1">
    <property type="nucleotide sequence ID" value="NZ_JACHXP010000001.1"/>
</dbReference>
<feature type="region of interest" description="Disordered" evidence="1">
    <location>
        <begin position="233"/>
        <end position="256"/>
    </location>
</feature>
<evidence type="ECO:0000313" key="4">
    <source>
        <dbReference type="Proteomes" id="UP000547614"/>
    </source>
</evidence>
<dbReference type="InterPro" id="IPR013216">
    <property type="entry name" value="Methyltransf_11"/>
</dbReference>